<dbReference type="EMBL" id="MBTA01000025">
    <property type="protein sequence ID" value="RKD15253.1"/>
    <property type="molecule type" value="Genomic_DNA"/>
</dbReference>
<gene>
    <name evidence="1" type="ORF">BCY91_07015</name>
</gene>
<accession>A0A419S5A9</accession>
<dbReference type="Proteomes" id="UP000283433">
    <property type="component" value="Unassembled WGS sequence"/>
</dbReference>
<evidence type="ECO:0000313" key="1">
    <source>
        <dbReference type="EMBL" id="RKD15253.1"/>
    </source>
</evidence>
<dbReference type="AlphaFoldDB" id="A0A419S5A9"/>
<comment type="caution">
    <text evidence="1">The sequence shown here is derived from an EMBL/GenBank/DDBJ whole genome shotgun (WGS) entry which is preliminary data.</text>
</comment>
<organism evidence="1 2">
    <name type="scientific">Pelobium manganitolerans</name>
    <dbReference type="NCBI Taxonomy" id="1842495"/>
    <lineage>
        <taxon>Bacteria</taxon>
        <taxon>Pseudomonadati</taxon>
        <taxon>Bacteroidota</taxon>
        <taxon>Sphingobacteriia</taxon>
        <taxon>Sphingobacteriales</taxon>
        <taxon>Sphingobacteriaceae</taxon>
        <taxon>Pelobium</taxon>
    </lineage>
</organism>
<name>A0A419S5A9_9SPHI</name>
<keyword evidence="2" id="KW-1185">Reference proteome</keyword>
<dbReference type="RefSeq" id="WP_120182220.1">
    <property type="nucleotide sequence ID" value="NZ_MBTA01000025.1"/>
</dbReference>
<reference evidence="1 2" key="1">
    <citation type="submission" date="2016-07" db="EMBL/GenBank/DDBJ databases">
        <title>Genome of Pelobium manganitolerans.</title>
        <authorList>
            <person name="Wu S."/>
            <person name="Wang G."/>
        </authorList>
    </citation>
    <scope>NUCLEOTIDE SEQUENCE [LARGE SCALE GENOMIC DNA]</scope>
    <source>
        <strain evidence="1 2">YS-25</strain>
    </source>
</reference>
<dbReference type="PROSITE" id="PS51257">
    <property type="entry name" value="PROKAR_LIPOPROTEIN"/>
    <property type="match status" value="1"/>
</dbReference>
<evidence type="ECO:0000313" key="2">
    <source>
        <dbReference type="Proteomes" id="UP000283433"/>
    </source>
</evidence>
<proteinExistence type="predicted"/>
<sequence length="213" mass="24009">MKKIYFVTIAICALLVSCKEESVEPEMVVCPLESIFPACECDVDTLSAQSEYIKAEIDGVPMCFDVVPNFQNDFGNMLLYGNIIRNNESVYYDNTHLIRNTKNSLWQIAFYLENTHALTKTYPYQLPRQNPEVCEIGELQLNGGGISFSNPFALNKMQLQVNGFKDGYFEGVFSGIARAADGLSSVQIREGKFRIKLTQINRDLNVNAPPIDR</sequence>
<protein>
    <submittedName>
        <fullName evidence="1">Uncharacterized protein</fullName>
    </submittedName>
</protein>